<dbReference type="SUPFAM" id="SSF51206">
    <property type="entry name" value="cAMP-binding domain-like"/>
    <property type="match status" value="1"/>
</dbReference>
<evidence type="ECO:0000256" key="4">
    <source>
        <dbReference type="ARBA" id="ARBA00023136"/>
    </source>
</evidence>
<keyword evidence="2 6" id="KW-0812">Transmembrane</keyword>
<dbReference type="Pfam" id="PF00027">
    <property type="entry name" value="cNMP_binding"/>
    <property type="match status" value="1"/>
</dbReference>
<dbReference type="Pfam" id="PF00924">
    <property type="entry name" value="MS_channel_2nd"/>
    <property type="match status" value="1"/>
</dbReference>
<dbReference type="Proteomes" id="UP000195331">
    <property type="component" value="Chromosome"/>
</dbReference>
<feature type="transmembrane region" description="Helical" evidence="6">
    <location>
        <begin position="118"/>
        <end position="137"/>
    </location>
</feature>
<evidence type="ECO:0000256" key="3">
    <source>
        <dbReference type="ARBA" id="ARBA00022989"/>
    </source>
</evidence>
<name>A0A1Y0C3W4_9MYCO</name>
<dbReference type="InterPro" id="IPR014710">
    <property type="entry name" value="RmlC-like_jellyroll"/>
</dbReference>
<dbReference type="Gene3D" id="2.30.30.60">
    <property type="match status" value="1"/>
</dbReference>
<gene>
    <name evidence="8" type="ORF">BTO20_15995</name>
</gene>
<dbReference type="OrthoDB" id="9775207at2"/>
<protein>
    <recommendedName>
        <fullName evidence="7">Cyclic nucleotide-binding domain-containing protein</fullName>
    </recommendedName>
</protein>
<comment type="subcellular location">
    <subcellularLocation>
        <location evidence="1">Membrane</location>
    </subcellularLocation>
</comment>
<evidence type="ECO:0000256" key="1">
    <source>
        <dbReference type="ARBA" id="ARBA00004370"/>
    </source>
</evidence>
<dbReference type="EMBL" id="CP020809">
    <property type="protein sequence ID" value="ART69879.1"/>
    <property type="molecule type" value="Genomic_DNA"/>
</dbReference>
<dbReference type="InterPro" id="IPR010920">
    <property type="entry name" value="LSM_dom_sf"/>
</dbReference>
<dbReference type="RefSeq" id="WP_087077374.1">
    <property type="nucleotide sequence ID" value="NZ_CP020809.1"/>
</dbReference>
<dbReference type="SMART" id="SM00100">
    <property type="entry name" value="cNMP"/>
    <property type="match status" value="1"/>
</dbReference>
<evidence type="ECO:0000313" key="8">
    <source>
        <dbReference type="EMBL" id="ART69879.1"/>
    </source>
</evidence>
<dbReference type="InterPro" id="IPR000595">
    <property type="entry name" value="cNMP-bd_dom"/>
</dbReference>
<evidence type="ECO:0000256" key="5">
    <source>
        <dbReference type="SAM" id="MobiDB-lite"/>
    </source>
</evidence>
<evidence type="ECO:0000256" key="6">
    <source>
        <dbReference type="SAM" id="Phobius"/>
    </source>
</evidence>
<dbReference type="KEGG" id="mdx:BTO20_15995"/>
<dbReference type="PANTHER" id="PTHR30566:SF25">
    <property type="entry name" value="INNER MEMBRANE PROTEIN"/>
    <property type="match status" value="1"/>
</dbReference>
<evidence type="ECO:0000256" key="2">
    <source>
        <dbReference type="ARBA" id="ARBA00022692"/>
    </source>
</evidence>
<accession>A0A1Y0C3W4</accession>
<dbReference type="InterPro" id="IPR018490">
    <property type="entry name" value="cNMP-bd_dom_sf"/>
</dbReference>
<dbReference type="AlphaFoldDB" id="A0A1Y0C3W4"/>
<proteinExistence type="predicted"/>
<dbReference type="InterPro" id="IPR016846">
    <property type="entry name" value="cNMP-bd_ion_channel"/>
</dbReference>
<organism evidence="8 9">
    <name type="scientific">Mycobacterium dioxanotrophicus</name>
    <dbReference type="NCBI Taxonomy" id="482462"/>
    <lineage>
        <taxon>Bacteria</taxon>
        <taxon>Bacillati</taxon>
        <taxon>Actinomycetota</taxon>
        <taxon>Actinomycetes</taxon>
        <taxon>Mycobacteriales</taxon>
        <taxon>Mycobacteriaceae</taxon>
        <taxon>Mycobacterium</taxon>
    </lineage>
</organism>
<dbReference type="InterPro" id="IPR006685">
    <property type="entry name" value="MscS_channel_2nd"/>
</dbReference>
<feature type="region of interest" description="Disordered" evidence="5">
    <location>
        <begin position="456"/>
        <end position="477"/>
    </location>
</feature>
<feature type="transmembrane region" description="Helical" evidence="6">
    <location>
        <begin position="12"/>
        <end position="35"/>
    </location>
</feature>
<keyword evidence="4 6" id="KW-0472">Membrane</keyword>
<dbReference type="PANTHER" id="PTHR30566">
    <property type="entry name" value="YNAI-RELATED MECHANOSENSITIVE ION CHANNEL"/>
    <property type="match status" value="1"/>
</dbReference>
<reference evidence="8 9" key="1">
    <citation type="submission" date="2017-04" db="EMBL/GenBank/DDBJ databases">
        <title>Whole Genome Sequence of 1,4-Dioxane Degrading Bacterium Mycobacterium dioxanotrophicus PH-06.</title>
        <authorList>
            <person name="He Y."/>
        </authorList>
    </citation>
    <scope>NUCLEOTIDE SEQUENCE [LARGE SCALE GENOMIC DNA]</scope>
    <source>
        <strain evidence="8 9">PH-06</strain>
    </source>
</reference>
<feature type="transmembrane region" description="Helical" evidence="6">
    <location>
        <begin position="77"/>
        <end position="98"/>
    </location>
</feature>
<evidence type="ECO:0000313" key="9">
    <source>
        <dbReference type="Proteomes" id="UP000195331"/>
    </source>
</evidence>
<keyword evidence="9" id="KW-1185">Reference proteome</keyword>
<dbReference type="Gene3D" id="2.60.120.10">
    <property type="entry name" value="Jelly Rolls"/>
    <property type="match status" value="1"/>
</dbReference>
<feature type="domain" description="Cyclic nucleotide-binding" evidence="7">
    <location>
        <begin position="334"/>
        <end position="453"/>
    </location>
</feature>
<dbReference type="SUPFAM" id="SSF50182">
    <property type="entry name" value="Sm-like ribonucleoproteins"/>
    <property type="match status" value="1"/>
</dbReference>
<dbReference type="InterPro" id="IPR023408">
    <property type="entry name" value="MscS_beta-dom_sf"/>
</dbReference>
<evidence type="ECO:0000259" key="7">
    <source>
        <dbReference type="PROSITE" id="PS50042"/>
    </source>
</evidence>
<dbReference type="PROSITE" id="PS50042">
    <property type="entry name" value="CNMP_BINDING_3"/>
    <property type="match status" value="1"/>
</dbReference>
<dbReference type="CDD" id="cd00038">
    <property type="entry name" value="CAP_ED"/>
    <property type="match status" value="1"/>
</dbReference>
<feature type="compositionally biased region" description="Polar residues" evidence="5">
    <location>
        <begin position="462"/>
        <end position="477"/>
    </location>
</feature>
<dbReference type="GO" id="GO:0055085">
    <property type="term" value="P:transmembrane transport"/>
    <property type="evidence" value="ECO:0007669"/>
    <property type="project" value="InterPro"/>
</dbReference>
<dbReference type="Gene3D" id="1.10.287.1260">
    <property type="match status" value="1"/>
</dbReference>
<feature type="transmembrane region" description="Helical" evidence="6">
    <location>
        <begin position="47"/>
        <end position="65"/>
    </location>
</feature>
<dbReference type="GO" id="GO:0016020">
    <property type="term" value="C:membrane"/>
    <property type="evidence" value="ECO:0007669"/>
    <property type="project" value="UniProtKB-SubCell"/>
</dbReference>
<sequence>MRSVLETDWFYWALSVAIGLPVGLVLLTELHNTLARRGSYLARPVGLLRNYILPLGALLVLLVKGGDISGETTGVRIVATAFGFVVMILLLSGLNATLFQGAPEGSWRKRIPSIFLDVARFALIAIGVGMIFAYVWGAHVGGLFTALGISSIVLGLALQNSVGQIISGLFLLFEQPFRLGDWLDTPSARGRVVEVNWRATHIDTGSGMQIMPNSVLAGASFTNLSRPEASYSLSIVCTFGPADPPDQVCALLTGVAARLPQIRPEATVKAVAVGGNDYRTTIPVRSPADDGAAKATFLRWVWYASRRAELHLDGIDDDFGTAERLTKACRRMATTLRLSHTDQQELLTHAALTRYGADEAVQTAGEVPTRMSYLLDGRVQVTAAGPDGEVVPVRTLHPGDFLGQSALTREATRTSVYALEETTMLQVDRDFLEELVTRNPLLLHEMSRLLDERRTDARRAMSATSTQAPVSAPSSNR</sequence>
<dbReference type="PIRSF" id="PIRSF026673">
    <property type="entry name" value="UCP026673_ion_chan"/>
    <property type="match status" value="1"/>
</dbReference>
<keyword evidence="3 6" id="KW-1133">Transmembrane helix</keyword>